<protein>
    <submittedName>
        <fullName evidence="1">Uncharacterized protein</fullName>
    </submittedName>
</protein>
<sequence length="850" mass="90827">MGNVQSESTQESETTKDGEEKANPDRSKPKWGPSGTKRETGSLSHGPQTADPKYAGQAQGKEPREGDRQSGGAETGKSNSKKSKLRLSVWAQNLSSGGIKEASRGEKDPVAERRGLACLSRADLRSGQSTGSVLPGEQKGPKAVLKPPQGGASNHGELGTRKEAPKGKSKAENASLGPPPQPEGWMELGPVTLVEEDAAEAKACGTQHIKLSPKEHAEHEGRPSNSGPPTRKQLESVTPCPAPLSEDVAGAPKSLSKRNINRPAPSCGVAPPGGKKVLLSWGSGEKEREKEQVGQQDSAPGSDGDSKSPALLTEHATTSSGPEEMPAASGSDAKAAGEDEAEGAESVSSESVQELLHWGLNFLYKVTIQPGQWPPSIKAVKQKAGLVPPGVSYADILKQCPPKKAATPAISKALHHLTMAIKKLPSFKGLERNNPEDISALRQLFLDHVKEVGLKEPTDQGPNQQVVRFLEELSIANPKRPEWQRPRPPTPYPQHRKGRSRKLPAFDTAVPPVVTFLGSDSKCDWLVQDESQISLDDVAMAVDEAGAAPPEQCSAGDQEPEEVGSPPSIAALLSEQELPEEADRCGQTSWWRLSGPEGGAEETVPPHDLSPLAAVWSSQTEDPPSVLLLAPQPHLPSEAPEPPSPAGSAPCGPARPTPEQKVPAAVEARPKVRKQAPAASKSKEKLKSAGQPKVKVAKVKGQKQRPRSSGVTCPLRLEQVPLFMPFEKVARPFYFGEPMEAPSSPDASEATKQDAAHAQAGPEQDREVLCPAQRRQWPAFQVADACPRKCYCRHQEERKLPKNVAAWLNPSTNHLAEPPWVATALLAVSLVAGTKFCLDSYKQQHPTHED</sequence>
<proteinExistence type="predicted"/>
<accession>A0ACB8FSU5</accession>
<dbReference type="EMBL" id="CM037619">
    <property type="protein sequence ID" value="KAH8008437.1"/>
    <property type="molecule type" value="Genomic_DNA"/>
</dbReference>
<keyword evidence="2" id="KW-1185">Reference proteome</keyword>
<name>A0ACB8FSU5_9SAUR</name>
<evidence type="ECO:0000313" key="2">
    <source>
        <dbReference type="Proteomes" id="UP000827872"/>
    </source>
</evidence>
<evidence type="ECO:0000313" key="1">
    <source>
        <dbReference type="EMBL" id="KAH8008437.1"/>
    </source>
</evidence>
<dbReference type="Proteomes" id="UP000827872">
    <property type="component" value="Linkage Group LG06"/>
</dbReference>
<comment type="caution">
    <text evidence="1">The sequence shown here is derived from an EMBL/GenBank/DDBJ whole genome shotgun (WGS) entry which is preliminary data.</text>
</comment>
<organism evidence="1 2">
    <name type="scientific">Sphaerodactylus townsendi</name>
    <dbReference type="NCBI Taxonomy" id="933632"/>
    <lineage>
        <taxon>Eukaryota</taxon>
        <taxon>Metazoa</taxon>
        <taxon>Chordata</taxon>
        <taxon>Craniata</taxon>
        <taxon>Vertebrata</taxon>
        <taxon>Euteleostomi</taxon>
        <taxon>Lepidosauria</taxon>
        <taxon>Squamata</taxon>
        <taxon>Bifurcata</taxon>
        <taxon>Gekkota</taxon>
        <taxon>Sphaerodactylidae</taxon>
        <taxon>Sphaerodactylus</taxon>
    </lineage>
</organism>
<reference evidence="1" key="1">
    <citation type="submission" date="2021-08" db="EMBL/GenBank/DDBJ databases">
        <title>The first chromosome-level gecko genome reveals the dynamic sex chromosomes of Neotropical dwarf geckos (Sphaerodactylidae: Sphaerodactylus).</title>
        <authorList>
            <person name="Pinto B.J."/>
            <person name="Keating S.E."/>
            <person name="Gamble T."/>
        </authorList>
    </citation>
    <scope>NUCLEOTIDE SEQUENCE</scope>
    <source>
        <strain evidence="1">TG3544</strain>
    </source>
</reference>
<gene>
    <name evidence="1" type="ORF">K3G42_029602</name>
</gene>